<keyword evidence="5 8" id="KW-1133">Transmembrane helix</keyword>
<evidence type="ECO:0000259" key="9">
    <source>
        <dbReference type="PROSITE" id="PS50922"/>
    </source>
</evidence>
<evidence type="ECO:0000256" key="3">
    <source>
        <dbReference type="ARBA" id="ARBA00004991"/>
    </source>
</evidence>
<dbReference type="GeneID" id="114331757"/>
<dbReference type="Proteomes" id="UP001652700">
    <property type="component" value="Unplaced"/>
</dbReference>
<name>A0A6P7FX91_DIAVI</name>
<organism evidence="12">
    <name type="scientific">Diabrotica virgifera virgifera</name>
    <name type="common">western corn rootworm</name>
    <dbReference type="NCBI Taxonomy" id="50390"/>
    <lineage>
        <taxon>Eukaryota</taxon>
        <taxon>Metazoa</taxon>
        <taxon>Ecdysozoa</taxon>
        <taxon>Arthropoda</taxon>
        <taxon>Hexapoda</taxon>
        <taxon>Insecta</taxon>
        <taxon>Pterygota</taxon>
        <taxon>Neoptera</taxon>
        <taxon>Endopterygota</taxon>
        <taxon>Coleoptera</taxon>
        <taxon>Polyphaga</taxon>
        <taxon>Cucujiformia</taxon>
        <taxon>Chrysomeloidea</taxon>
        <taxon>Chrysomelidae</taxon>
        <taxon>Galerucinae</taxon>
        <taxon>Diabroticina</taxon>
        <taxon>Diabroticites</taxon>
        <taxon>Diabrotica</taxon>
    </lineage>
</organism>
<keyword evidence="4 7" id="KW-0812">Transmembrane</keyword>
<evidence type="ECO:0000256" key="4">
    <source>
        <dbReference type="ARBA" id="ARBA00022692"/>
    </source>
</evidence>
<dbReference type="GO" id="GO:0046513">
    <property type="term" value="P:ceramide biosynthetic process"/>
    <property type="evidence" value="ECO:0007669"/>
    <property type="project" value="InterPro"/>
</dbReference>
<dbReference type="PANTHER" id="PTHR12560:SF0">
    <property type="entry name" value="LD18904P"/>
    <property type="match status" value="1"/>
</dbReference>
<dbReference type="PANTHER" id="PTHR12560">
    <property type="entry name" value="LONGEVITY ASSURANCE FACTOR 1 LAG1"/>
    <property type="match status" value="1"/>
</dbReference>
<keyword evidence="11" id="KW-1185">Reference proteome</keyword>
<dbReference type="UniPathway" id="UPA00222"/>
<dbReference type="InterPro" id="IPR006634">
    <property type="entry name" value="TLC-dom"/>
</dbReference>
<dbReference type="Pfam" id="PF03798">
    <property type="entry name" value="TRAM_LAG1_CLN8"/>
    <property type="match status" value="1"/>
</dbReference>
<dbReference type="SMART" id="SM00724">
    <property type="entry name" value="TLC"/>
    <property type="match status" value="1"/>
</dbReference>
<dbReference type="RefSeq" id="XP_050506841.1">
    <property type="nucleotide sequence ID" value="XM_050650884.1"/>
</dbReference>
<reference evidence="10" key="2">
    <citation type="submission" date="2025-05" db="UniProtKB">
        <authorList>
            <consortium name="EnsemblMetazoa"/>
        </authorList>
    </citation>
    <scope>IDENTIFICATION</scope>
</reference>
<feature type="transmembrane region" description="Helical" evidence="8">
    <location>
        <begin position="146"/>
        <end position="167"/>
    </location>
</feature>
<dbReference type="GO" id="GO:0050291">
    <property type="term" value="F:sphingosine N-acyltransferase activity"/>
    <property type="evidence" value="ECO:0007669"/>
    <property type="project" value="InterPro"/>
</dbReference>
<feature type="transmembrane region" description="Helical" evidence="8">
    <location>
        <begin position="179"/>
        <end position="205"/>
    </location>
</feature>
<evidence type="ECO:0000313" key="10">
    <source>
        <dbReference type="EnsemblMetazoa" id="XP_050506841.1"/>
    </source>
</evidence>
<evidence type="ECO:0000256" key="7">
    <source>
        <dbReference type="PROSITE-ProRule" id="PRU00205"/>
    </source>
</evidence>
<dbReference type="AlphaFoldDB" id="A0A6P7FX91"/>
<gene>
    <name evidence="12" type="primary">LOC114331757</name>
</gene>
<dbReference type="RefSeq" id="XP_028137195.1">
    <property type="nucleotide sequence ID" value="XM_028281394.1"/>
</dbReference>
<keyword evidence="6 7" id="KW-0472">Membrane</keyword>
<evidence type="ECO:0000313" key="11">
    <source>
        <dbReference type="Proteomes" id="UP001652700"/>
    </source>
</evidence>
<proteinExistence type="predicted"/>
<dbReference type="InterPro" id="IPR016439">
    <property type="entry name" value="Lag1/Lac1-like"/>
</dbReference>
<protein>
    <submittedName>
        <fullName evidence="12">Ceramide synthase 5-like isoform X2</fullName>
    </submittedName>
</protein>
<reference evidence="12" key="1">
    <citation type="submission" date="2025-04" db="UniProtKB">
        <authorList>
            <consortium name="RefSeq"/>
        </authorList>
    </citation>
    <scope>IDENTIFICATION</scope>
    <source>
        <tissue evidence="12">Whole insect</tissue>
    </source>
</reference>
<feature type="transmembrane region" description="Helical" evidence="8">
    <location>
        <begin position="6"/>
        <end position="26"/>
    </location>
</feature>
<feature type="transmembrane region" description="Helical" evidence="8">
    <location>
        <begin position="226"/>
        <end position="250"/>
    </location>
</feature>
<evidence type="ECO:0000256" key="8">
    <source>
        <dbReference type="SAM" id="Phobius"/>
    </source>
</evidence>
<dbReference type="PIRSF" id="PIRSF005225">
    <property type="entry name" value="LAG1_LAC1"/>
    <property type="match status" value="1"/>
</dbReference>
<comment type="pathway">
    <text evidence="2">Lipid metabolism; sphingolipid metabolism.</text>
</comment>
<dbReference type="PROSITE" id="PS50922">
    <property type="entry name" value="TLC"/>
    <property type="match status" value="1"/>
</dbReference>
<evidence type="ECO:0000256" key="1">
    <source>
        <dbReference type="ARBA" id="ARBA00004141"/>
    </source>
</evidence>
<comment type="subcellular location">
    <subcellularLocation>
        <location evidence="1">Membrane</location>
        <topology evidence="1">Multi-pass membrane protein</topology>
    </subcellularLocation>
</comment>
<dbReference type="OrthoDB" id="537032at2759"/>
<evidence type="ECO:0000256" key="6">
    <source>
        <dbReference type="ARBA" id="ARBA00023136"/>
    </source>
</evidence>
<sequence length="269" mass="31990">MDRVKIFSFNFNFFYPIPLAISLLLLRRLLEKLCYEPVGVKLGIKQPIDLKKDIYPKKTATISDWMSTSHVYNLSKYLDFSSENFYRQKSLKTNKLEKFCKSCWNHTFYTYCVIHGMKILWDKSWFWDISECWADFPQQDITNEIWLYYVVNLAFYWSLLITIVLGVRRKDFHENLVHHSVAILLIYISLTLNAFRIGTIILVVLSVSDIFLESAKIAKYLNRVDICNICFGLFTVAWIASRLVVFPFWILPHYLTSQSYYRDPWPTIY</sequence>
<evidence type="ECO:0000256" key="5">
    <source>
        <dbReference type="ARBA" id="ARBA00022989"/>
    </source>
</evidence>
<comment type="pathway">
    <text evidence="3">Sphingolipid metabolism.</text>
</comment>
<dbReference type="EnsemblMetazoa" id="XM_050650884.1">
    <property type="protein sequence ID" value="XP_050506841.1"/>
    <property type="gene ID" value="LOC114331757"/>
</dbReference>
<feature type="domain" description="TLC" evidence="9">
    <location>
        <begin position="97"/>
        <end position="269"/>
    </location>
</feature>
<dbReference type="GO" id="GO:0016020">
    <property type="term" value="C:membrane"/>
    <property type="evidence" value="ECO:0007669"/>
    <property type="project" value="UniProtKB-SubCell"/>
</dbReference>
<accession>A0A6P7FX91</accession>
<evidence type="ECO:0000256" key="2">
    <source>
        <dbReference type="ARBA" id="ARBA00004760"/>
    </source>
</evidence>
<evidence type="ECO:0000313" key="12">
    <source>
        <dbReference type="RefSeq" id="XP_028137195.1"/>
    </source>
</evidence>